<feature type="domain" description="Rho-GAP" evidence="3">
    <location>
        <begin position="47"/>
        <end position="237"/>
    </location>
</feature>
<reference evidence="4 5" key="1">
    <citation type="journal article" date="2024" name="BMC Genomics">
        <title>De novo assembly and annotation of Popillia japonica's genome with initial clues to its potential as an invasive pest.</title>
        <authorList>
            <person name="Cucini C."/>
            <person name="Boschi S."/>
            <person name="Funari R."/>
            <person name="Cardaioli E."/>
            <person name="Iannotti N."/>
            <person name="Marturano G."/>
            <person name="Paoli F."/>
            <person name="Bruttini M."/>
            <person name="Carapelli A."/>
            <person name="Frati F."/>
            <person name="Nardi F."/>
        </authorList>
    </citation>
    <scope>NUCLEOTIDE SEQUENCE [LARGE SCALE GENOMIC DNA]</scope>
    <source>
        <strain evidence="4">DMR45628</strain>
    </source>
</reference>
<dbReference type="PANTHER" id="PTHR15670">
    <property type="entry name" value="RHO GTPASE ACTIVATING PROTEIN 11A"/>
    <property type="match status" value="1"/>
</dbReference>
<keyword evidence="1" id="KW-0175">Coiled coil</keyword>
<protein>
    <submittedName>
        <fullName evidence="4">RhoGAP domain</fullName>
    </submittedName>
</protein>
<dbReference type="InterPro" id="IPR008936">
    <property type="entry name" value="Rho_GTPase_activation_prot"/>
</dbReference>
<feature type="compositionally biased region" description="Low complexity" evidence="2">
    <location>
        <begin position="388"/>
        <end position="408"/>
    </location>
</feature>
<dbReference type="Gene3D" id="1.10.555.10">
    <property type="entry name" value="Rho GTPase activation protein"/>
    <property type="match status" value="1"/>
</dbReference>
<evidence type="ECO:0000256" key="2">
    <source>
        <dbReference type="SAM" id="MobiDB-lite"/>
    </source>
</evidence>
<dbReference type="Pfam" id="PF00620">
    <property type="entry name" value="RhoGAP"/>
    <property type="match status" value="1"/>
</dbReference>
<dbReference type="PANTHER" id="PTHR15670:SF4">
    <property type="entry name" value="RHO GTPASE-ACTIVATING PROTEIN 11A"/>
    <property type="match status" value="1"/>
</dbReference>
<dbReference type="SUPFAM" id="SSF48350">
    <property type="entry name" value="GTPase activation domain, GAP"/>
    <property type="match status" value="1"/>
</dbReference>
<accession>A0AAW1IEJ5</accession>
<evidence type="ECO:0000256" key="1">
    <source>
        <dbReference type="SAM" id="Coils"/>
    </source>
</evidence>
<organism evidence="4 5">
    <name type="scientific">Popillia japonica</name>
    <name type="common">Japanese beetle</name>
    <dbReference type="NCBI Taxonomy" id="7064"/>
    <lineage>
        <taxon>Eukaryota</taxon>
        <taxon>Metazoa</taxon>
        <taxon>Ecdysozoa</taxon>
        <taxon>Arthropoda</taxon>
        <taxon>Hexapoda</taxon>
        <taxon>Insecta</taxon>
        <taxon>Pterygota</taxon>
        <taxon>Neoptera</taxon>
        <taxon>Endopterygota</taxon>
        <taxon>Coleoptera</taxon>
        <taxon>Polyphaga</taxon>
        <taxon>Scarabaeiformia</taxon>
        <taxon>Scarabaeidae</taxon>
        <taxon>Rutelinae</taxon>
        <taxon>Popillia</taxon>
    </lineage>
</organism>
<dbReference type="GO" id="GO:0005096">
    <property type="term" value="F:GTPase activator activity"/>
    <property type="evidence" value="ECO:0007669"/>
    <property type="project" value="TreeGrafter"/>
</dbReference>
<feature type="compositionally biased region" description="Basic and acidic residues" evidence="2">
    <location>
        <begin position="441"/>
        <end position="463"/>
    </location>
</feature>
<feature type="compositionally biased region" description="Basic residues" evidence="2">
    <location>
        <begin position="373"/>
        <end position="387"/>
    </location>
</feature>
<dbReference type="EMBL" id="JASPKY010000619">
    <property type="protein sequence ID" value="KAK9687851.1"/>
    <property type="molecule type" value="Genomic_DNA"/>
</dbReference>
<feature type="compositionally biased region" description="Polar residues" evidence="2">
    <location>
        <begin position="334"/>
        <end position="351"/>
    </location>
</feature>
<evidence type="ECO:0000313" key="4">
    <source>
        <dbReference type="EMBL" id="KAK9687851.1"/>
    </source>
</evidence>
<dbReference type="AlphaFoldDB" id="A0AAW1IEJ5"/>
<dbReference type="PROSITE" id="PS50238">
    <property type="entry name" value="RHOGAP"/>
    <property type="match status" value="1"/>
</dbReference>
<gene>
    <name evidence="4" type="ORF">QE152_g35965</name>
</gene>
<dbReference type="Proteomes" id="UP001458880">
    <property type="component" value="Unassembled WGS sequence"/>
</dbReference>
<dbReference type="GO" id="GO:0007165">
    <property type="term" value="P:signal transduction"/>
    <property type="evidence" value="ECO:0007669"/>
    <property type="project" value="InterPro"/>
</dbReference>
<dbReference type="InterPro" id="IPR042869">
    <property type="entry name" value="ARHGAP11A/B"/>
</dbReference>
<feature type="region of interest" description="Disordered" evidence="2">
    <location>
        <begin position="334"/>
        <end position="470"/>
    </location>
</feature>
<dbReference type="InterPro" id="IPR000198">
    <property type="entry name" value="RhoGAP_dom"/>
</dbReference>
<name>A0AAW1IEJ5_POPJA</name>
<evidence type="ECO:0000313" key="5">
    <source>
        <dbReference type="Proteomes" id="UP001458880"/>
    </source>
</evidence>
<dbReference type="SMART" id="SM00324">
    <property type="entry name" value="RhoGAP"/>
    <property type="match status" value="1"/>
</dbReference>
<keyword evidence="5" id="KW-1185">Reference proteome</keyword>
<proteinExistence type="predicted"/>
<feature type="coiled-coil region" evidence="1">
    <location>
        <begin position="473"/>
        <end position="525"/>
    </location>
</feature>
<sequence>MFLNDVNKKEEIKNLALQDLRNVGIKFRLKKNKQNVQELKSRKAFKTPLSSLTTQTVTLPSGQQLVIPKLVHELCSFILTKVHTEGLFRKGGSKSRQNEIRLLLDAGCYLGQDHHEIDIASVLKTFFRELPEPLFPYVYHELFLRCIILPTNNLNAVLLACLLLPSEHLNTLAYFMQFLYQVTEYSMLNKMDAYNLAVVMGPTLLPIEEKLAPHATHRLTKICELFKLLVENASAIGVVPENIIERIALSSSSTSLTDDDALSLKKKKKRRSGSLTRMFNGLKKIVSSKPPEEIPAITPDLLITPCATRSAKKRKFENTGFSIRKKKEILNKLPQNAALSTPYTPVSNNPNPKRKTPESCPKTVPNKENQKNKDKKHHWSLRNKTSKSSKSSDDASVTSSKTSVSSKSLLERRWSQVSSQMVTFRKNKKRNSCTPSLSQGDHQKSDSDQSNSDIHKDENEKTPTNEVNGSQYVKISKAEYEEIKNRVTEIERRISIELENPNVNLNKQLDTIENVQDAYEKTLEQAKPLSPTTDQLARRLSRELKIRRSAEQKIIRSPSARKIGSIRRRSRELEKQTNIAKQNWYVSELNTTPKASINRRKSNVSCKVINVNNEASYENVEHLKKVTTRSSFHGESIITKPKTQIRRYSNCTTTSDKWKNADGFFRNSQTPRNPDENGRASLARLRSQNAGMVMAKAKLFDGLISSDNSSDKDTPVLIPRVRSNKMGSIRNVDRQSYRIRTLKTDDRKILKRNISPRKKTCKSPNISRQQRLQPVENTKLALILRDSDIGENKENKNNINNYLRNKIIKDTTNSSSSCVTPKSIPHIKRPFAVKSPKRLMRTPLSTESRTTPLKVIGTTRHNY</sequence>
<evidence type="ECO:0000259" key="3">
    <source>
        <dbReference type="PROSITE" id="PS50238"/>
    </source>
</evidence>
<comment type="caution">
    <text evidence="4">The sequence shown here is derived from an EMBL/GenBank/DDBJ whole genome shotgun (WGS) entry which is preliminary data.</text>
</comment>